<evidence type="ECO:0000256" key="5">
    <source>
        <dbReference type="SAM" id="MobiDB-lite"/>
    </source>
</evidence>
<keyword evidence="2 4" id="KW-0863">Zinc-finger</keyword>
<accession>A0A6J2QJL9</accession>
<feature type="region of interest" description="Disordered" evidence="5">
    <location>
        <begin position="49"/>
        <end position="69"/>
    </location>
</feature>
<evidence type="ECO:0000313" key="8">
    <source>
        <dbReference type="RefSeq" id="XP_029297821.1"/>
    </source>
</evidence>
<proteinExistence type="predicted"/>
<dbReference type="InterPro" id="IPR036855">
    <property type="entry name" value="Znf_CCCH_sf"/>
</dbReference>
<dbReference type="Gene3D" id="1.20.120.1350">
    <property type="entry name" value="Pneumovirus matrix protein 2 (M2), zinc-binding domain"/>
    <property type="match status" value="1"/>
</dbReference>
<reference evidence="8" key="1">
    <citation type="submission" date="2025-08" db="UniProtKB">
        <authorList>
            <consortium name="RefSeq"/>
        </authorList>
    </citation>
    <scope>IDENTIFICATION</scope>
</reference>
<dbReference type="InterPro" id="IPR054361">
    <property type="entry name" value="Znf-CCCH_ZC3H4/6/8"/>
</dbReference>
<organism evidence="7 8">
    <name type="scientific">Cottoperca gobio</name>
    <name type="common">Frogmouth</name>
    <name type="synonym">Aphritis gobio</name>
    <dbReference type="NCBI Taxonomy" id="56716"/>
    <lineage>
        <taxon>Eukaryota</taxon>
        <taxon>Metazoa</taxon>
        <taxon>Chordata</taxon>
        <taxon>Craniata</taxon>
        <taxon>Vertebrata</taxon>
        <taxon>Euteleostomi</taxon>
        <taxon>Actinopterygii</taxon>
        <taxon>Neopterygii</taxon>
        <taxon>Teleostei</taxon>
        <taxon>Neoteleostei</taxon>
        <taxon>Acanthomorphata</taxon>
        <taxon>Eupercaria</taxon>
        <taxon>Perciformes</taxon>
        <taxon>Notothenioidei</taxon>
        <taxon>Bovichtidae</taxon>
        <taxon>Cottoperca</taxon>
    </lineage>
</organism>
<feature type="region of interest" description="Disordered" evidence="5">
    <location>
        <begin position="636"/>
        <end position="660"/>
    </location>
</feature>
<feature type="compositionally biased region" description="Polar residues" evidence="5">
    <location>
        <begin position="643"/>
        <end position="660"/>
    </location>
</feature>
<dbReference type="InterPro" id="IPR000571">
    <property type="entry name" value="Znf_CCCH"/>
</dbReference>
<dbReference type="AlphaFoldDB" id="A0A6J2QJL9"/>
<feature type="region of interest" description="Disordered" evidence="5">
    <location>
        <begin position="116"/>
        <end position="138"/>
    </location>
</feature>
<evidence type="ECO:0000256" key="3">
    <source>
        <dbReference type="ARBA" id="ARBA00022833"/>
    </source>
</evidence>
<dbReference type="OrthoDB" id="411372at2759"/>
<dbReference type="Pfam" id="PF22623">
    <property type="entry name" value="zf-CCCH_9"/>
    <property type="match status" value="1"/>
</dbReference>
<dbReference type="PROSITE" id="PS50103">
    <property type="entry name" value="ZF_C3H1"/>
    <property type="match status" value="1"/>
</dbReference>
<evidence type="ECO:0000313" key="7">
    <source>
        <dbReference type="Proteomes" id="UP000504630"/>
    </source>
</evidence>
<gene>
    <name evidence="8" type="primary">LOC115014858</name>
</gene>
<evidence type="ECO:0000256" key="1">
    <source>
        <dbReference type="ARBA" id="ARBA00022723"/>
    </source>
</evidence>
<dbReference type="GO" id="GO:0008270">
    <property type="term" value="F:zinc ion binding"/>
    <property type="evidence" value="ECO:0007669"/>
    <property type="project" value="UniProtKB-KW"/>
</dbReference>
<dbReference type="GeneID" id="115014858"/>
<feature type="zinc finger region" description="C3H1-type" evidence="4">
    <location>
        <begin position="1"/>
        <end position="29"/>
    </location>
</feature>
<keyword evidence="1 4" id="KW-0479">Metal-binding</keyword>
<dbReference type="SMART" id="SM00356">
    <property type="entry name" value="ZnF_C3H1"/>
    <property type="match status" value="1"/>
</dbReference>
<dbReference type="RefSeq" id="XP_029297821.1">
    <property type="nucleotide sequence ID" value="XM_029441961.1"/>
</dbReference>
<dbReference type="Proteomes" id="UP000504630">
    <property type="component" value="Chromosome 1"/>
</dbReference>
<keyword evidence="3 4" id="KW-0862">Zinc</keyword>
<feature type="compositionally biased region" description="Polar residues" evidence="5">
    <location>
        <begin position="544"/>
        <end position="577"/>
    </location>
</feature>
<protein>
    <submittedName>
        <fullName evidence="8">Uncharacterized protein LOC115014858</fullName>
    </submittedName>
</protein>
<feature type="region of interest" description="Disordered" evidence="5">
    <location>
        <begin position="539"/>
        <end position="581"/>
    </location>
</feature>
<feature type="region of interest" description="Disordered" evidence="5">
    <location>
        <begin position="593"/>
        <end position="615"/>
    </location>
</feature>
<evidence type="ECO:0000256" key="2">
    <source>
        <dbReference type="ARBA" id="ARBA00022771"/>
    </source>
</evidence>
<dbReference type="InParanoid" id="A0A6J2QJL9"/>
<name>A0A6J2QJL9_COTGO</name>
<feature type="domain" description="C3H1-type" evidence="6">
    <location>
        <begin position="1"/>
        <end position="29"/>
    </location>
</feature>
<feature type="region of interest" description="Disordered" evidence="5">
    <location>
        <begin position="298"/>
        <end position="325"/>
    </location>
</feature>
<dbReference type="KEGG" id="cgob:115014858"/>
<evidence type="ECO:0000259" key="6">
    <source>
        <dbReference type="PROSITE" id="PS50103"/>
    </source>
</evidence>
<evidence type="ECO:0000256" key="4">
    <source>
        <dbReference type="PROSITE-ProRule" id="PRU00723"/>
    </source>
</evidence>
<keyword evidence="7" id="KW-1185">Reference proteome</keyword>
<sequence length="684" mass="74258">MHKSFPCKFFHRRGECSQGADCKFSHEPLNDVTTKLLNEALKRERDLYELTKNAEQESSSSGRPENTEESEIIEANGTCDALLPPLRPYFYNSAETNAEKESLLCPTEQLAEDIEEAVPSHPSDAAQPHPPPSSNINHEEPVCYSVEAVLGPQLFKPFPSFFTTPGCEATQSKVPYSVDAVLRSCKSAPLTVRTVSYTPNTDGEEITDPLLSSESRNVKVLYSQNTANAVNQSQEKMFKSLSSLQVNTGLVSKTCPSLTPASRDYKKQSVNMPESLKPAQRASHEVKLELLHSPVTVAEKSSNNKEDVRGSMRLPADNTSTSKSEGVLSFGRINRKSIFSRPPSQTCTSKHPTQLRPHLSVVTLDLHASIKPPCPSSSFTEFKDGAAATVEPVTSSIKTRDSANSVGRHFAAKQPTEILLHSKMTQSGLKRGTRQRYSTEVTAGCSSKMSHSGDLAVGCKNTLKRPFHSLFASSIIDILQPIDDSVTSSSCPQGFILSSCPSPQSADCTSICVKSAVEPDKASARSFLSLFAAPLSAAPPPCMKSQSDYSRTSSCSQKSNQSVDNASNSKQRTSNLGTPLPCLVRTDVKEIPHVPRSHNFSPNPKLDNEDSSAEHINQPRKQMVVPVCLVSDSLSAMSASPSTPHVQQQDTSSHRGSAVATTANSVLKTLFLSLSPYQRDAEQQ</sequence>
<dbReference type="SUPFAM" id="SSF90229">
    <property type="entry name" value="CCCH zinc finger"/>
    <property type="match status" value="1"/>
</dbReference>